<comment type="caution">
    <text evidence="1">The sequence shown here is derived from an EMBL/GenBank/DDBJ whole genome shotgun (WGS) entry which is preliminary data.</text>
</comment>
<accession>A0A432WBM2</accession>
<dbReference type="InterPro" id="IPR009225">
    <property type="entry name" value="Phage_head_completion_GpL"/>
</dbReference>
<proteinExistence type="predicted"/>
<gene>
    <name evidence="1" type="ORF">CWE11_10735</name>
</gene>
<dbReference type="Pfam" id="PF05926">
    <property type="entry name" value="Phage_GPL"/>
    <property type="match status" value="1"/>
</dbReference>
<protein>
    <submittedName>
        <fullName evidence="1">Head completion protein</fullName>
    </submittedName>
</protein>
<name>A0A432WBM2_9GAMM</name>
<reference evidence="1 2" key="1">
    <citation type="journal article" date="2011" name="Front. Microbiol.">
        <title>Genomic signatures of strain selection and enhancement in Bacillus atrophaeus var. globigii, a historical biowarfare simulant.</title>
        <authorList>
            <person name="Gibbons H.S."/>
            <person name="Broomall S.M."/>
            <person name="McNew L.A."/>
            <person name="Daligault H."/>
            <person name="Chapman C."/>
            <person name="Bruce D."/>
            <person name="Karavis M."/>
            <person name="Krepps M."/>
            <person name="McGregor P.A."/>
            <person name="Hong C."/>
            <person name="Park K.H."/>
            <person name="Akmal A."/>
            <person name="Feldman A."/>
            <person name="Lin J.S."/>
            <person name="Chang W.E."/>
            <person name="Higgs B.W."/>
            <person name="Demirev P."/>
            <person name="Lindquist J."/>
            <person name="Liem A."/>
            <person name="Fochler E."/>
            <person name="Read T.D."/>
            <person name="Tapia R."/>
            <person name="Johnson S."/>
            <person name="Bishop-Lilly K.A."/>
            <person name="Detter C."/>
            <person name="Han C."/>
            <person name="Sozhamannan S."/>
            <person name="Rosenzweig C.N."/>
            <person name="Skowronski E.W."/>
        </authorList>
    </citation>
    <scope>NUCLEOTIDE SEQUENCE [LARGE SCALE GENOMIC DNA]</scope>
    <source>
        <strain evidence="1 2">GYP-17</strain>
    </source>
</reference>
<evidence type="ECO:0000313" key="1">
    <source>
        <dbReference type="EMBL" id="RUO28227.1"/>
    </source>
</evidence>
<dbReference type="OrthoDB" id="6312934at2"/>
<sequence>MQNPADATIQSSHFWPAIHLEKLREVMRLDGNVTAPRLEHAAINAVAAVNQELRAWRQEREAEGYDTLADVPAEQINDESTYLQWYARAVYCFSRANLIERMRDYDTTKAGADSTDPLEQTVIALRRDARFAIRDILGVTHSTVALL</sequence>
<organism evidence="1 2">
    <name type="scientific">Aliidiomarina sanyensis</name>
    <dbReference type="NCBI Taxonomy" id="1249555"/>
    <lineage>
        <taxon>Bacteria</taxon>
        <taxon>Pseudomonadati</taxon>
        <taxon>Pseudomonadota</taxon>
        <taxon>Gammaproteobacteria</taxon>
        <taxon>Alteromonadales</taxon>
        <taxon>Idiomarinaceae</taxon>
        <taxon>Aliidiomarina</taxon>
    </lineage>
</organism>
<evidence type="ECO:0000313" key="2">
    <source>
        <dbReference type="Proteomes" id="UP000288405"/>
    </source>
</evidence>
<dbReference type="Proteomes" id="UP000288405">
    <property type="component" value="Unassembled WGS sequence"/>
</dbReference>
<dbReference type="EMBL" id="PIPM01000016">
    <property type="protein sequence ID" value="RUO28227.1"/>
    <property type="molecule type" value="Genomic_DNA"/>
</dbReference>
<dbReference type="AlphaFoldDB" id="A0A432WBM2"/>
<keyword evidence="2" id="KW-1185">Reference proteome</keyword>